<dbReference type="EMBL" id="CM026433">
    <property type="protein sequence ID" value="KAG0553653.1"/>
    <property type="molecule type" value="Genomic_DNA"/>
</dbReference>
<accession>A0A8T0G355</accession>
<evidence type="ECO:0000313" key="2">
    <source>
        <dbReference type="EMBL" id="KAG0553653.1"/>
    </source>
</evidence>
<dbReference type="AlphaFoldDB" id="A0A8T0G355"/>
<name>A0A8T0G355_CERPU</name>
<dbReference type="Proteomes" id="UP000822688">
    <property type="component" value="Chromosome 12"/>
</dbReference>
<comment type="caution">
    <text evidence="2">The sequence shown here is derived from an EMBL/GenBank/DDBJ whole genome shotgun (WGS) entry which is preliminary data.</text>
</comment>
<reference evidence="2" key="1">
    <citation type="submission" date="2020-06" db="EMBL/GenBank/DDBJ databases">
        <title>WGS assembly of Ceratodon purpureus strain R40.</title>
        <authorList>
            <person name="Carey S.B."/>
            <person name="Jenkins J."/>
            <person name="Shu S."/>
            <person name="Lovell J.T."/>
            <person name="Sreedasyam A."/>
            <person name="Maumus F."/>
            <person name="Tiley G.P."/>
            <person name="Fernandez-Pozo N."/>
            <person name="Barry K."/>
            <person name="Chen C."/>
            <person name="Wang M."/>
            <person name="Lipzen A."/>
            <person name="Daum C."/>
            <person name="Saski C.A."/>
            <person name="Payton A.C."/>
            <person name="Mcbreen J.C."/>
            <person name="Conrad R.E."/>
            <person name="Kollar L.M."/>
            <person name="Olsson S."/>
            <person name="Huttunen S."/>
            <person name="Landis J.B."/>
            <person name="Wickett N.J."/>
            <person name="Johnson M.G."/>
            <person name="Rensing S.A."/>
            <person name="Grimwood J."/>
            <person name="Schmutz J."/>
            <person name="Mcdaniel S.F."/>
        </authorList>
    </citation>
    <scope>NUCLEOTIDE SEQUENCE</scope>
    <source>
        <strain evidence="2">R40</strain>
    </source>
</reference>
<sequence length="133" mass="14637">MAVQCRARQLMSRSEKRCACRRLPRGFRSPFATCASLARITPHAHAHAHAASPRCVQLQVTALVSMQNCSWESRSSSFSHCLSIILVALSEIDTLVSRERERVHRLSGCMVGGRGGVDRKRSGDQMKGLTGSE</sequence>
<keyword evidence="3" id="KW-1185">Reference proteome</keyword>
<gene>
    <name evidence="2" type="ORF">KC19_12G028200</name>
</gene>
<protein>
    <submittedName>
        <fullName evidence="2">Uncharacterized protein</fullName>
    </submittedName>
</protein>
<organism evidence="2 3">
    <name type="scientific">Ceratodon purpureus</name>
    <name type="common">Fire moss</name>
    <name type="synonym">Dicranum purpureum</name>
    <dbReference type="NCBI Taxonomy" id="3225"/>
    <lineage>
        <taxon>Eukaryota</taxon>
        <taxon>Viridiplantae</taxon>
        <taxon>Streptophyta</taxon>
        <taxon>Embryophyta</taxon>
        <taxon>Bryophyta</taxon>
        <taxon>Bryophytina</taxon>
        <taxon>Bryopsida</taxon>
        <taxon>Dicranidae</taxon>
        <taxon>Pseudoditrichales</taxon>
        <taxon>Ditrichaceae</taxon>
        <taxon>Ceratodon</taxon>
    </lineage>
</organism>
<proteinExistence type="predicted"/>
<evidence type="ECO:0000256" key="1">
    <source>
        <dbReference type="SAM" id="MobiDB-lite"/>
    </source>
</evidence>
<feature type="region of interest" description="Disordered" evidence="1">
    <location>
        <begin position="114"/>
        <end position="133"/>
    </location>
</feature>
<evidence type="ECO:0000313" key="3">
    <source>
        <dbReference type="Proteomes" id="UP000822688"/>
    </source>
</evidence>